<dbReference type="GO" id="GO:0005770">
    <property type="term" value="C:late endosome"/>
    <property type="evidence" value="ECO:0007669"/>
    <property type="project" value="TreeGrafter"/>
</dbReference>
<dbReference type="Gene3D" id="3.30.9.10">
    <property type="entry name" value="D-Amino Acid Oxidase, subunit A, domain 2"/>
    <property type="match status" value="1"/>
</dbReference>
<dbReference type="InterPro" id="IPR036188">
    <property type="entry name" value="FAD/NAD-bd_sf"/>
</dbReference>
<comment type="caution">
    <text evidence="2">The sequence shown here is derived from an EMBL/GenBank/DDBJ whole genome shotgun (WGS) entry which is preliminary data.</text>
</comment>
<dbReference type="Gene3D" id="3.50.50.60">
    <property type="entry name" value="FAD/NAD(P)-binding domain"/>
    <property type="match status" value="1"/>
</dbReference>
<dbReference type="Pfam" id="PF01266">
    <property type="entry name" value="DAO"/>
    <property type="match status" value="1"/>
</dbReference>
<dbReference type="EMBL" id="SEOQ01000051">
    <property type="protein sequence ID" value="TFY71451.1"/>
    <property type="molecule type" value="Genomic_DNA"/>
</dbReference>
<dbReference type="SUPFAM" id="SSF51905">
    <property type="entry name" value="FAD/NAD(P)-binding domain"/>
    <property type="match status" value="1"/>
</dbReference>
<dbReference type="InterPro" id="IPR006076">
    <property type="entry name" value="FAD-dep_OxRdtase"/>
</dbReference>
<evidence type="ECO:0000259" key="1">
    <source>
        <dbReference type="Pfam" id="PF01266"/>
    </source>
</evidence>
<dbReference type="STRING" id="205917.A0A4Y9ZCC3"/>
<gene>
    <name evidence="2" type="ORF">EVG20_g1568</name>
</gene>
<proteinExistence type="predicted"/>
<dbReference type="OrthoDB" id="498204at2759"/>
<evidence type="ECO:0000313" key="2">
    <source>
        <dbReference type="EMBL" id="TFY71451.1"/>
    </source>
</evidence>
<keyword evidence="3" id="KW-1185">Reference proteome</keyword>
<dbReference type="Proteomes" id="UP000298327">
    <property type="component" value="Unassembled WGS sequence"/>
</dbReference>
<dbReference type="PANTHER" id="PTHR13847">
    <property type="entry name" value="SARCOSINE DEHYDROGENASE-RELATED"/>
    <property type="match status" value="1"/>
</dbReference>
<name>A0A4Y9ZCC3_9AGAM</name>
<dbReference type="GO" id="GO:0005829">
    <property type="term" value="C:cytosol"/>
    <property type="evidence" value="ECO:0007669"/>
    <property type="project" value="GOC"/>
</dbReference>
<sequence>MASTHPQNIVIVGAGIIGASTAYYLSLLSPSTKIHLVEASPELFASASGKAAGFLARDWFSPATASLGKLSFDMHKKLAEEHDGGKVWGYSPSTAFSMSAAHALASGARGEDWLFEGTSRAVMASAHEGSTGPPQWLAAGRSTGTDGTVMETISGGDTTAIVDPLLLSRFLLKQSQARGAELHHPATPTSVQTSADNVLTGITIRRANGSEATIPCDALVLTAGVWTPRVFSTLFPSSKTVLPISQLSGHSIVLRSRHWTHDSYTLPTAGPGGCHAAFASDSGIGFAPEIFSRAAGDIYLAGLNTTTIPVPELATDAAPTEEGIKLLEQAARQLLGDDKLDVIKTGFCHRPVTASGKPLLAALDKEKTGVTGSMWVCAGHGPWGISMSLGTGLVLAESILGRPVSVDVSLLGL</sequence>
<protein>
    <recommendedName>
        <fullName evidence="1">FAD dependent oxidoreductase domain-containing protein</fullName>
    </recommendedName>
</protein>
<feature type="domain" description="FAD dependent oxidoreductase" evidence="1">
    <location>
        <begin position="9"/>
        <end position="397"/>
    </location>
</feature>
<dbReference type="PANTHER" id="PTHR13847:SF185">
    <property type="entry name" value="FAD DEPENDENT OXIDOREDUCTASE SUPERFAMILY (AFU_ORTHOLOGUE AFUA_3G02360)"/>
    <property type="match status" value="1"/>
</dbReference>
<evidence type="ECO:0000313" key="3">
    <source>
        <dbReference type="Proteomes" id="UP000298327"/>
    </source>
</evidence>
<dbReference type="AlphaFoldDB" id="A0A4Y9ZCC3"/>
<accession>A0A4Y9ZCC3</accession>
<reference evidence="2 3" key="1">
    <citation type="submission" date="2019-02" db="EMBL/GenBank/DDBJ databases">
        <title>Genome sequencing of the rare red list fungi Dentipellis fragilis.</title>
        <authorList>
            <person name="Buettner E."/>
            <person name="Kellner H."/>
        </authorList>
    </citation>
    <scope>NUCLEOTIDE SEQUENCE [LARGE SCALE GENOMIC DNA]</scope>
    <source>
        <strain evidence="2 3">DSM 105465</strain>
    </source>
</reference>
<dbReference type="GO" id="GO:0042147">
    <property type="term" value="P:retrograde transport, endosome to Golgi"/>
    <property type="evidence" value="ECO:0007669"/>
    <property type="project" value="TreeGrafter"/>
</dbReference>
<organism evidence="2 3">
    <name type="scientific">Dentipellis fragilis</name>
    <dbReference type="NCBI Taxonomy" id="205917"/>
    <lineage>
        <taxon>Eukaryota</taxon>
        <taxon>Fungi</taxon>
        <taxon>Dikarya</taxon>
        <taxon>Basidiomycota</taxon>
        <taxon>Agaricomycotina</taxon>
        <taxon>Agaricomycetes</taxon>
        <taxon>Russulales</taxon>
        <taxon>Hericiaceae</taxon>
        <taxon>Dentipellis</taxon>
    </lineage>
</organism>